<comment type="similarity">
    <text evidence="1">Belongs to the mycobacterial PPE family.</text>
</comment>
<sequence>MGDHRWRGYTHEELYAQIHAGPGAAASASSVVRWSELTRALGEIDSDLTAALERCGGSWEGAAADAARAGLTPLGEWACDARGGAEVMRLSAELQADYVSKARADMPQPVAVTAEEPSAVVSGLVHLFGGQTDYERQEAAADAAEQRAFEVMVTYESSTRSNTSTLGEFSPPPQVVVATPFATVAVGAGVAGLLRRAPRPSGPVVGGTAAARQPSTPAPRPASTPQRGATPPPRPAPPAPGTPAVSASANASTGAPSTPAGTASGQRAPAPPPPGPHQPTVPGPRPAPPVGGLPALARPPAPPHPVPAVPTVPPPAGGTGRSTVDRPGGRPRPGQQDGPTSGGRSSWEESTTDGPRDHRGLVAGPFADAGAGRQHQPSAPAPVVGPGVLPASGVIGAEHLIAAPGTPPVVQASPAPHRVDEAGHDRTNYLLPADDVFGDPTRPTAFGAGRRVVPPVIGEGDAP</sequence>
<feature type="compositionally biased region" description="Polar residues" evidence="2">
    <location>
        <begin position="245"/>
        <end position="265"/>
    </location>
</feature>
<gene>
    <name evidence="4" type="ORF">SAMN05444320_109174</name>
</gene>
<protein>
    <submittedName>
        <fullName evidence="4">PPE family protein</fullName>
    </submittedName>
</protein>
<feature type="compositionally biased region" description="Pro residues" evidence="2">
    <location>
        <begin position="269"/>
        <end position="316"/>
    </location>
</feature>
<dbReference type="Proteomes" id="UP000184501">
    <property type="component" value="Unassembled WGS sequence"/>
</dbReference>
<name>A0A1M5K7V6_STRHI</name>
<feature type="region of interest" description="Disordered" evidence="2">
    <location>
        <begin position="432"/>
        <end position="463"/>
    </location>
</feature>
<feature type="compositionally biased region" description="Pro residues" evidence="2">
    <location>
        <begin position="230"/>
        <end position="241"/>
    </location>
</feature>
<dbReference type="OrthoDB" id="3682216at2"/>
<dbReference type="EMBL" id="FQVN01000009">
    <property type="protein sequence ID" value="SHG48886.1"/>
    <property type="molecule type" value="Genomic_DNA"/>
</dbReference>
<dbReference type="InterPro" id="IPR000030">
    <property type="entry name" value="PPE_dom"/>
</dbReference>
<feature type="compositionally biased region" description="Polar residues" evidence="2">
    <location>
        <begin position="342"/>
        <end position="353"/>
    </location>
</feature>
<dbReference type="Gene3D" id="1.20.1260.20">
    <property type="entry name" value="PPE superfamily"/>
    <property type="match status" value="1"/>
</dbReference>
<evidence type="ECO:0000259" key="3">
    <source>
        <dbReference type="Pfam" id="PF00823"/>
    </source>
</evidence>
<accession>A0A1M5K7V6</accession>
<organism evidence="4 5">
    <name type="scientific">Streptoalloteichus hindustanus</name>
    <dbReference type="NCBI Taxonomy" id="2017"/>
    <lineage>
        <taxon>Bacteria</taxon>
        <taxon>Bacillati</taxon>
        <taxon>Actinomycetota</taxon>
        <taxon>Actinomycetes</taxon>
        <taxon>Pseudonocardiales</taxon>
        <taxon>Pseudonocardiaceae</taxon>
        <taxon>Streptoalloteichus</taxon>
    </lineage>
</organism>
<proteinExistence type="inferred from homology"/>
<evidence type="ECO:0000313" key="4">
    <source>
        <dbReference type="EMBL" id="SHG48886.1"/>
    </source>
</evidence>
<feature type="domain" description="PPE" evidence="3">
    <location>
        <begin position="16"/>
        <end position="164"/>
    </location>
</feature>
<dbReference type="RefSeq" id="WP_073487837.1">
    <property type="nucleotide sequence ID" value="NZ_FQVN01000009.1"/>
</dbReference>
<dbReference type="Pfam" id="PF00823">
    <property type="entry name" value="PPE"/>
    <property type="match status" value="1"/>
</dbReference>
<dbReference type="AlphaFoldDB" id="A0A1M5K7V6"/>
<reference evidence="4 5" key="1">
    <citation type="submission" date="2016-11" db="EMBL/GenBank/DDBJ databases">
        <authorList>
            <person name="Jaros S."/>
            <person name="Januszkiewicz K."/>
            <person name="Wedrychowicz H."/>
        </authorList>
    </citation>
    <scope>NUCLEOTIDE SEQUENCE [LARGE SCALE GENOMIC DNA]</scope>
    <source>
        <strain evidence="4 5">DSM 44523</strain>
    </source>
</reference>
<feature type="region of interest" description="Disordered" evidence="2">
    <location>
        <begin position="197"/>
        <end position="384"/>
    </location>
</feature>
<keyword evidence="5" id="KW-1185">Reference proteome</keyword>
<dbReference type="STRING" id="2017.SAMN05444320_109174"/>
<evidence type="ECO:0000256" key="1">
    <source>
        <dbReference type="ARBA" id="ARBA00010652"/>
    </source>
</evidence>
<dbReference type="InterPro" id="IPR038332">
    <property type="entry name" value="PPE_sf"/>
</dbReference>
<evidence type="ECO:0000256" key="2">
    <source>
        <dbReference type="SAM" id="MobiDB-lite"/>
    </source>
</evidence>
<dbReference type="SUPFAM" id="SSF140459">
    <property type="entry name" value="PE/PPE dimer-like"/>
    <property type="match status" value="1"/>
</dbReference>
<evidence type="ECO:0000313" key="5">
    <source>
        <dbReference type="Proteomes" id="UP000184501"/>
    </source>
</evidence>